<dbReference type="GO" id="GO:0003700">
    <property type="term" value="F:DNA-binding transcription factor activity"/>
    <property type="evidence" value="ECO:0007669"/>
    <property type="project" value="InterPro"/>
</dbReference>
<dbReference type="InterPro" id="IPR052526">
    <property type="entry name" value="HTH-type_Bedaq_tolerance"/>
</dbReference>
<keyword evidence="2" id="KW-0238">DNA-binding</keyword>
<accession>A0A4Y8JWV4</accession>
<dbReference type="PROSITE" id="PS50995">
    <property type="entry name" value="HTH_MARR_2"/>
    <property type="match status" value="1"/>
</dbReference>
<protein>
    <submittedName>
        <fullName evidence="5">MarR family transcriptional regulator</fullName>
    </submittedName>
</protein>
<proteinExistence type="predicted"/>
<evidence type="ECO:0000313" key="5">
    <source>
        <dbReference type="EMBL" id="TFD31530.1"/>
    </source>
</evidence>
<dbReference type="InterPro" id="IPR036390">
    <property type="entry name" value="WH_DNA-bd_sf"/>
</dbReference>
<feature type="domain" description="HTH marR-type" evidence="4">
    <location>
        <begin position="22"/>
        <end position="154"/>
    </location>
</feature>
<dbReference type="Pfam" id="PF01047">
    <property type="entry name" value="MarR"/>
    <property type="match status" value="1"/>
</dbReference>
<reference evidence="5 6" key="1">
    <citation type="submission" date="2019-03" db="EMBL/GenBank/DDBJ databases">
        <title>Genomics of glacier-inhabiting Cryobacterium strains.</title>
        <authorList>
            <person name="Liu Q."/>
            <person name="Xin Y.-H."/>
        </authorList>
    </citation>
    <scope>NUCLEOTIDE SEQUENCE [LARGE SCALE GENOMIC DNA]</scope>
    <source>
        <strain evidence="5 6">TMT1-51</strain>
    </source>
</reference>
<evidence type="ECO:0000313" key="6">
    <source>
        <dbReference type="Proteomes" id="UP000297472"/>
    </source>
</evidence>
<name>A0A4Y8JWV4_9MICO</name>
<dbReference type="InterPro" id="IPR036388">
    <property type="entry name" value="WH-like_DNA-bd_sf"/>
</dbReference>
<dbReference type="EMBL" id="SOHA01000014">
    <property type="protein sequence ID" value="TFD31530.1"/>
    <property type="molecule type" value="Genomic_DNA"/>
</dbReference>
<dbReference type="AlphaFoldDB" id="A0A4Y8JWV4"/>
<dbReference type="Gene3D" id="1.10.10.10">
    <property type="entry name" value="Winged helix-like DNA-binding domain superfamily/Winged helix DNA-binding domain"/>
    <property type="match status" value="1"/>
</dbReference>
<dbReference type="PANTHER" id="PTHR39515">
    <property type="entry name" value="CONSERVED PROTEIN"/>
    <property type="match status" value="1"/>
</dbReference>
<dbReference type="GO" id="GO:0003677">
    <property type="term" value="F:DNA binding"/>
    <property type="evidence" value="ECO:0007669"/>
    <property type="project" value="UniProtKB-KW"/>
</dbReference>
<evidence type="ECO:0000256" key="2">
    <source>
        <dbReference type="ARBA" id="ARBA00023125"/>
    </source>
</evidence>
<organism evidence="5 6">
    <name type="scientific">Cryobacterium cryoconiti</name>
    <dbReference type="NCBI Taxonomy" id="1259239"/>
    <lineage>
        <taxon>Bacteria</taxon>
        <taxon>Bacillati</taxon>
        <taxon>Actinomycetota</taxon>
        <taxon>Actinomycetes</taxon>
        <taxon>Micrococcales</taxon>
        <taxon>Microbacteriaceae</taxon>
        <taxon>Cryobacterium</taxon>
    </lineage>
</organism>
<evidence type="ECO:0000256" key="3">
    <source>
        <dbReference type="ARBA" id="ARBA00023163"/>
    </source>
</evidence>
<dbReference type="PROSITE" id="PS01117">
    <property type="entry name" value="HTH_MARR_1"/>
    <property type="match status" value="1"/>
</dbReference>
<dbReference type="InterPro" id="IPR023187">
    <property type="entry name" value="Tscrpt_reg_MarR-type_CS"/>
</dbReference>
<dbReference type="PANTHER" id="PTHR39515:SF2">
    <property type="entry name" value="HTH-TYPE TRANSCRIPTIONAL REGULATOR RV0880"/>
    <property type="match status" value="1"/>
</dbReference>
<dbReference type="Proteomes" id="UP000297472">
    <property type="component" value="Unassembled WGS sequence"/>
</dbReference>
<keyword evidence="3" id="KW-0804">Transcription</keyword>
<evidence type="ECO:0000259" key="4">
    <source>
        <dbReference type="PROSITE" id="PS50995"/>
    </source>
</evidence>
<sequence length="158" mass="17477">MESSPSALTSAVAPAGGRRATVAELSHDFRLANGRLARRLRQEKADNELSSSQFSALGTIFFQGPFTLRELSEHERVTPPSMNRTVNALVEAGLVDRAGSADDGRKVVLTVTERGRSLMRETRKRRDAWLAQRIVKLSSDQRRVLTEAVDIMKELANS</sequence>
<dbReference type="OrthoDB" id="9804055at2"/>
<dbReference type="InterPro" id="IPR000835">
    <property type="entry name" value="HTH_MarR-typ"/>
</dbReference>
<gene>
    <name evidence="5" type="ORF">E3T49_05830</name>
</gene>
<dbReference type="SUPFAM" id="SSF46785">
    <property type="entry name" value="Winged helix' DNA-binding domain"/>
    <property type="match status" value="1"/>
</dbReference>
<dbReference type="SMART" id="SM00347">
    <property type="entry name" value="HTH_MARR"/>
    <property type="match status" value="1"/>
</dbReference>
<evidence type="ECO:0000256" key="1">
    <source>
        <dbReference type="ARBA" id="ARBA00023015"/>
    </source>
</evidence>
<keyword evidence="6" id="KW-1185">Reference proteome</keyword>
<comment type="caution">
    <text evidence="5">The sequence shown here is derived from an EMBL/GenBank/DDBJ whole genome shotgun (WGS) entry which is preliminary data.</text>
</comment>
<keyword evidence="1" id="KW-0805">Transcription regulation</keyword>